<dbReference type="Proteomes" id="UP001589775">
    <property type="component" value="Unassembled WGS sequence"/>
</dbReference>
<keyword evidence="2" id="KW-1185">Reference proteome</keyword>
<proteinExistence type="predicted"/>
<protein>
    <recommendedName>
        <fullName evidence="3">HEPN AbiU2-like domain-containing protein</fullName>
    </recommendedName>
</protein>
<organism evidence="1 2">
    <name type="scientific">Rhodopseudomonas telluris</name>
    <dbReference type="NCBI Taxonomy" id="644215"/>
    <lineage>
        <taxon>Bacteria</taxon>
        <taxon>Pseudomonadati</taxon>
        <taxon>Pseudomonadota</taxon>
        <taxon>Alphaproteobacteria</taxon>
        <taxon>Hyphomicrobiales</taxon>
        <taxon>Nitrobacteraceae</taxon>
        <taxon>Rhodopseudomonas</taxon>
    </lineage>
</organism>
<reference evidence="1 2" key="1">
    <citation type="submission" date="2024-09" db="EMBL/GenBank/DDBJ databases">
        <authorList>
            <person name="Sun Q."/>
            <person name="Mori K."/>
        </authorList>
    </citation>
    <scope>NUCLEOTIDE SEQUENCE [LARGE SCALE GENOMIC DNA]</scope>
    <source>
        <strain evidence="1 2">KCTC 23279</strain>
    </source>
</reference>
<evidence type="ECO:0008006" key="3">
    <source>
        <dbReference type="Google" id="ProtNLM"/>
    </source>
</evidence>
<evidence type="ECO:0000313" key="2">
    <source>
        <dbReference type="Proteomes" id="UP001589775"/>
    </source>
</evidence>
<dbReference type="RefSeq" id="WP_378383374.1">
    <property type="nucleotide sequence ID" value="NZ_JBHLWM010000001.1"/>
</dbReference>
<evidence type="ECO:0000313" key="1">
    <source>
        <dbReference type="EMBL" id="MFC0238990.1"/>
    </source>
</evidence>
<dbReference type="EMBL" id="JBHLWM010000001">
    <property type="protein sequence ID" value="MFC0238990.1"/>
    <property type="molecule type" value="Genomic_DNA"/>
</dbReference>
<name>A0ABV6ELA3_9BRAD</name>
<accession>A0ABV6ELA3</accession>
<sequence>MPDILRGFSNTNLAELTAPSLGGRLSVVEDTIGLWRNSPTQQILERIQRDERQWNMISSLSWRDDYLAHLGGYAAEALASRYVNPIDSAVWQNACGAAQLAQSCALPEVLEHFRTRAELLTWKLSTLPSLDWMQSPSHLSVFNEVSAFSDLVAQSVRVDSTLRSAMTLFSGTLIPDFGGLAGYRQFLDAAGFTLSRWPRVRLLTAAEKRRRFKLTLQQKAETPHLKRAKSIVHRYELILREIIDSAMAETYGEDWAMSRLTVCGCRDLLGKWQNRGGEILDHADYAHYERIMSHPEHFSAVFEAAFDDRDALAELIRRAGQLRARSHHPGHPFTMEDLRDLRLTWRSIETGLLALTPDFDIDI</sequence>
<comment type="caution">
    <text evidence="1">The sequence shown here is derived from an EMBL/GenBank/DDBJ whole genome shotgun (WGS) entry which is preliminary data.</text>
</comment>
<gene>
    <name evidence="1" type="ORF">ACFFJ6_00860</name>
</gene>